<dbReference type="GO" id="GO:0005524">
    <property type="term" value="F:ATP binding"/>
    <property type="evidence" value="ECO:0007669"/>
    <property type="project" value="UniProtKB-KW"/>
</dbReference>
<evidence type="ECO:0000256" key="3">
    <source>
        <dbReference type="ARBA" id="ARBA00022741"/>
    </source>
</evidence>
<evidence type="ECO:0000256" key="4">
    <source>
        <dbReference type="ARBA" id="ARBA00022840"/>
    </source>
</evidence>
<protein>
    <submittedName>
        <fullName evidence="6">Nitrate/sulfonate/bicarbonate ABC transporter ATP-binding protein</fullName>
    </submittedName>
</protein>
<dbReference type="Proteomes" id="UP000644699">
    <property type="component" value="Unassembled WGS sequence"/>
</dbReference>
<evidence type="ECO:0000313" key="6">
    <source>
        <dbReference type="EMBL" id="GGE03384.1"/>
    </source>
</evidence>
<keyword evidence="4 6" id="KW-0067">ATP-binding</keyword>
<dbReference type="EMBL" id="BMIQ01000003">
    <property type="protein sequence ID" value="GGE03384.1"/>
    <property type="molecule type" value="Genomic_DNA"/>
</dbReference>
<proteinExistence type="inferred from homology"/>
<sequence>MLVAANLTRTYRNGTTALRQVSAEFPPGSITVIVGGSGCGKSTLLRLLGGLDRPDTGEVLFDGQPIHQPHPAIGIVFQEPRLMPWLTNSGNVEFGLSNLPRAARRERAAAALTRLRLDGLGARWPKELSGGQAQRVAIARALVAEPSVLLLDEPFSALDSFTRSSLHNHLLDLWRDSGLTLVLVTHDLDEALVLADRILVMKPGPGQIAARFDVSLDRPRRRSVPAFEALREKIADIITSTAEPDHLATCTAVASSPR</sequence>
<dbReference type="InterPro" id="IPR003439">
    <property type="entry name" value="ABC_transporter-like_ATP-bd"/>
</dbReference>
<reference evidence="6" key="2">
    <citation type="submission" date="2020-09" db="EMBL/GenBank/DDBJ databases">
        <authorList>
            <person name="Sun Q."/>
            <person name="Zhou Y."/>
        </authorList>
    </citation>
    <scope>NUCLEOTIDE SEQUENCE</scope>
    <source>
        <strain evidence="6">CGMCC 1.15367</strain>
    </source>
</reference>
<dbReference type="InterPro" id="IPR003593">
    <property type="entry name" value="AAA+_ATPase"/>
</dbReference>
<comment type="similarity">
    <text evidence="1">Belongs to the ABC transporter superfamily.</text>
</comment>
<dbReference type="RefSeq" id="WP_188908518.1">
    <property type="nucleotide sequence ID" value="NZ_BMIQ01000003.1"/>
</dbReference>
<dbReference type="Pfam" id="PF00005">
    <property type="entry name" value="ABC_tran"/>
    <property type="match status" value="1"/>
</dbReference>
<gene>
    <name evidence="6" type="ORF">GCM10011390_22810</name>
</gene>
<reference evidence="6" key="1">
    <citation type="journal article" date="2014" name="Int. J. Syst. Evol. Microbiol.">
        <title>Complete genome sequence of Corynebacterium casei LMG S-19264T (=DSM 44701T), isolated from a smear-ripened cheese.</title>
        <authorList>
            <consortium name="US DOE Joint Genome Institute (JGI-PGF)"/>
            <person name="Walter F."/>
            <person name="Albersmeier A."/>
            <person name="Kalinowski J."/>
            <person name="Ruckert C."/>
        </authorList>
    </citation>
    <scope>NUCLEOTIDE SEQUENCE</scope>
    <source>
        <strain evidence="6">CGMCC 1.15367</strain>
    </source>
</reference>
<keyword evidence="2" id="KW-0813">Transport</keyword>
<dbReference type="PROSITE" id="PS00211">
    <property type="entry name" value="ABC_TRANSPORTER_1"/>
    <property type="match status" value="1"/>
</dbReference>
<dbReference type="InterPro" id="IPR017871">
    <property type="entry name" value="ABC_transporter-like_CS"/>
</dbReference>
<organism evidence="6 7">
    <name type="scientific">Aureimonas endophytica</name>
    <dbReference type="NCBI Taxonomy" id="2027858"/>
    <lineage>
        <taxon>Bacteria</taxon>
        <taxon>Pseudomonadati</taxon>
        <taxon>Pseudomonadota</taxon>
        <taxon>Alphaproteobacteria</taxon>
        <taxon>Hyphomicrobiales</taxon>
        <taxon>Aurantimonadaceae</taxon>
        <taxon>Aureimonas</taxon>
    </lineage>
</organism>
<evidence type="ECO:0000256" key="2">
    <source>
        <dbReference type="ARBA" id="ARBA00022448"/>
    </source>
</evidence>
<keyword evidence="3" id="KW-0547">Nucleotide-binding</keyword>
<evidence type="ECO:0000259" key="5">
    <source>
        <dbReference type="PROSITE" id="PS50893"/>
    </source>
</evidence>
<name>A0A917E4Z4_9HYPH</name>
<comment type="caution">
    <text evidence="6">The sequence shown here is derived from an EMBL/GenBank/DDBJ whole genome shotgun (WGS) entry which is preliminary data.</text>
</comment>
<evidence type="ECO:0000313" key="7">
    <source>
        <dbReference type="Proteomes" id="UP000644699"/>
    </source>
</evidence>
<accession>A0A917E4Z4</accession>
<keyword evidence="7" id="KW-1185">Reference proteome</keyword>
<feature type="domain" description="ABC transporter" evidence="5">
    <location>
        <begin position="2"/>
        <end position="228"/>
    </location>
</feature>
<evidence type="ECO:0000256" key="1">
    <source>
        <dbReference type="ARBA" id="ARBA00005417"/>
    </source>
</evidence>
<dbReference type="InterPro" id="IPR050166">
    <property type="entry name" value="ABC_transporter_ATP-bind"/>
</dbReference>
<dbReference type="AlphaFoldDB" id="A0A917E4Z4"/>
<dbReference type="Gene3D" id="3.40.50.300">
    <property type="entry name" value="P-loop containing nucleotide triphosphate hydrolases"/>
    <property type="match status" value="1"/>
</dbReference>
<dbReference type="InterPro" id="IPR027417">
    <property type="entry name" value="P-loop_NTPase"/>
</dbReference>
<dbReference type="PANTHER" id="PTHR42788">
    <property type="entry name" value="TAURINE IMPORT ATP-BINDING PROTEIN-RELATED"/>
    <property type="match status" value="1"/>
</dbReference>
<dbReference type="GO" id="GO:0016887">
    <property type="term" value="F:ATP hydrolysis activity"/>
    <property type="evidence" value="ECO:0007669"/>
    <property type="project" value="InterPro"/>
</dbReference>
<dbReference type="PANTHER" id="PTHR42788:SF19">
    <property type="entry name" value="ALIPHATIC SULFONATES IMPORT ATP-BINDING PROTEIN SSUB 2"/>
    <property type="match status" value="1"/>
</dbReference>
<dbReference type="SMART" id="SM00382">
    <property type="entry name" value="AAA"/>
    <property type="match status" value="1"/>
</dbReference>
<dbReference type="SUPFAM" id="SSF52540">
    <property type="entry name" value="P-loop containing nucleoside triphosphate hydrolases"/>
    <property type="match status" value="1"/>
</dbReference>
<dbReference type="PROSITE" id="PS50893">
    <property type="entry name" value="ABC_TRANSPORTER_2"/>
    <property type="match status" value="1"/>
</dbReference>